<dbReference type="PANTHER" id="PTHR43401">
    <property type="entry name" value="L-THREONINE 3-DEHYDROGENASE"/>
    <property type="match status" value="1"/>
</dbReference>
<keyword evidence="4" id="KW-0560">Oxidoreductase</keyword>
<comment type="similarity">
    <text evidence="5">Belongs to the zinc-containing alcohol dehydrogenase family.</text>
</comment>
<feature type="domain" description="Alcohol dehydrogenase-like C-terminal" evidence="6">
    <location>
        <begin position="179"/>
        <end position="283"/>
    </location>
</feature>
<feature type="domain" description="Alcohol dehydrogenase-like N-terminal" evidence="7">
    <location>
        <begin position="23"/>
        <end position="140"/>
    </location>
</feature>
<dbReference type="PROSITE" id="PS00059">
    <property type="entry name" value="ADH_ZINC"/>
    <property type="match status" value="1"/>
</dbReference>
<dbReference type="Proteomes" id="UP000642748">
    <property type="component" value="Unassembled WGS sequence"/>
</dbReference>
<gene>
    <name evidence="8" type="primary">adh_1</name>
    <name evidence="8" type="ORF">Raf01_20770</name>
</gene>
<dbReference type="Gene3D" id="3.40.50.720">
    <property type="entry name" value="NAD(P)-binding Rossmann-like Domain"/>
    <property type="match status" value="1"/>
</dbReference>
<organism evidence="8 9">
    <name type="scientific">Rugosimonospora africana</name>
    <dbReference type="NCBI Taxonomy" id="556532"/>
    <lineage>
        <taxon>Bacteria</taxon>
        <taxon>Bacillati</taxon>
        <taxon>Actinomycetota</taxon>
        <taxon>Actinomycetes</taxon>
        <taxon>Micromonosporales</taxon>
        <taxon>Micromonosporaceae</taxon>
        <taxon>Rugosimonospora</taxon>
    </lineage>
</organism>
<dbReference type="InterPro" id="IPR013154">
    <property type="entry name" value="ADH-like_N"/>
</dbReference>
<sequence length="341" mass="35071">MRAFLIRGPRDGAVVDVDPPVVGPGQVVVEVARVGLCGTDVELFAGTMPYLRSGAQTAPMIPGHEWVGTVCSVGAGVDPAWRGQRVTGDTMLGCGRCDRCRTGRHHVCDDRHEIGIRGNWPGALAERLLVPATALRALPDSVDDTAGALVEPGGCALRAVEAAHLGAGATACVFGPGTLGMLAAQFLVARGVTVDVVGVEPVGLELAGKLGAARVWLVDELPDHRYDAVIDTSNASTVPQLALRHVEPTGRLVLVGVAESPSLADLRDAVLADVTVVGILAASAGLDATIAEYAGGTVRTRPLVGATVGLRQVAEVLDGRRPAGAGPGPKILVDPREDYLG</sequence>
<evidence type="ECO:0000259" key="6">
    <source>
        <dbReference type="Pfam" id="PF00107"/>
    </source>
</evidence>
<keyword evidence="9" id="KW-1185">Reference proteome</keyword>
<dbReference type="PANTHER" id="PTHR43401:SF2">
    <property type="entry name" value="L-THREONINE 3-DEHYDROGENASE"/>
    <property type="match status" value="1"/>
</dbReference>
<evidence type="ECO:0000256" key="1">
    <source>
        <dbReference type="ARBA" id="ARBA00001947"/>
    </source>
</evidence>
<reference evidence="8" key="1">
    <citation type="submission" date="2021-01" db="EMBL/GenBank/DDBJ databases">
        <title>Whole genome shotgun sequence of Rugosimonospora africana NBRC 104875.</title>
        <authorList>
            <person name="Komaki H."/>
            <person name="Tamura T."/>
        </authorList>
    </citation>
    <scope>NUCLEOTIDE SEQUENCE</scope>
    <source>
        <strain evidence="8">NBRC 104875</strain>
    </source>
</reference>
<dbReference type="Pfam" id="PF08240">
    <property type="entry name" value="ADH_N"/>
    <property type="match status" value="1"/>
</dbReference>
<dbReference type="InterPro" id="IPR002328">
    <property type="entry name" value="ADH_Zn_CS"/>
</dbReference>
<dbReference type="SUPFAM" id="SSF50129">
    <property type="entry name" value="GroES-like"/>
    <property type="match status" value="1"/>
</dbReference>
<dbReference type="EMBL" id="BONZ01000018">
    <property type="protein sequence ID" value="GIH13905.1"/>
    <property type="molecule type" value="Genomic_DNA"/>
</dbReference>
<evidence type="ECO:0000256" key="5">
    <source>
        <dbReference type="RuleBase" id="RU361277"/>
    </source>
</evidence>
<evidence type="ECO:0000259" key="7">
    <source>
        <dbReference type="Pfam" id="PF08240"/>
    </source>
</evidence>
<evidence type="ECO:0000313" key="8">
    <source>
        <dbReference type="EMBL" id="GIH13905.1"/>
    </source>
</evidence>
<dbReference type="Gene3D" id="3.90.180.10">
    <property type="entry name" value="Medium-chain alcohol dehydrogenases, catalytic domain"/>
    <property type="match status" value="1"/>
</dbReference>
<evidence type="ECO:0000256" key="2">
    <source>
        <dbReference type="ARBA" id="ARBA00022723"/>
    </source>
</evidence>
<keyword evidence="2 5" id="KW-0479">Metal-binding</keyword>
<evidence type="ECO:0000313" key="9">
    <source>
        <dbReference type="Proteomes" id="UP000642748"/>
    </source>
</evidence>
<dbReference type="InterPro" id="IPR036291">
    <property type="entry name" value="NAD(P)-bd_dom_sf"/>
</dbReference>
<dbReference type="InterPro" id="IPR011032">
    <property type="entry name" value="GroES-like_sf"/>
</dbReference>
<comment type="cofactor">
    <cofactor evidence="1 5">
        <name>Zn(2+)</name>
        <dbReference type="ChEBI" id="CHEBI:29105"/>
    </cofactor>
</comment>
<keyword evidence="3 5" id="KW-0862">Zinc</keyword>
<accession>A0A8J3QMR4</accession>
<name>A0A8J3QMR4_9ACTN</name>
<dbReference type="GO" id="GO:0008270">
    <property type="term" value="F:zinc ion binding"/>
    <property type="evidence" value="ECO:0007669"/>
    <property type="project" value="InterPro"/>
</dbReference>
<dbReference type="InterPro" id="IPR050129">
    <property type="entry name" value="Zn_alcohol_dh"/>
</dbReference>
<dbReference type="SUPFAM" id="SSF51735">
    <property type="entry name" value="NAD(P)-binding Rossmann-fold domains"/>
    <property type="match status" value="1"/>
</dbReference>
<proteinExistence type="inferred from homology"/>
<dbReference type="AlphaFoldDB" id="A0A8J3QMR4"/>
<evidence type="ECO:0000256" key="3">
    <source>
        <dbReference type="ARBA" id="ARBA00022833"/>
    </source>
</evidence>
<dbReference type="InterPro" id="IPR013149">
    <property type="entry name" value="ADH-like_C"/>
</dbReference>
<protein>
    <submittedName>
        <fullName evidence="8">Alcohol dehydrogenase</fullName>
    </submittedName>
</protein>
<dbReference type="Pfam" id="PF00107">
    <property type="entry name" value="ADH_zinc_N"/>
    <property type="match status" value="1"/>
</dbReference>
<evidence type="ECO:0000256" key="4">
    <source>
        <dbReference type="ARBA" id="ARBA00023002"/>
    </source>
</evidence>
<dbReference type="GO" id="GO:0016491">
    <property type="term" value="F:oxidoreductase activity"/>
    <property type="evidence" value="ECO:0007669"/>
    <property type="project" value="UniProtKB-KW"/>
</dbReference>
<comment type="caution">
    <text evidence="8">The sequence shown here is derived from an EMBL/GenBank/DDBJ whole genome shotgun (WGS) entry which is preliminary data.</text>
</comment>